<evidence type="ECO:0000313" key="1">
    <source>
        <dbReference type="EMBL" id="SNZ07478.1"/>
    </source>
</evidence>
<dbReference type="EMBL" id="OBEL01000001">
    <property type="protein sequence ID" value="SNZ07478.1"/>
    <property type="molecule type" value="Genomic_DNA"/>
</dbReference>
<dbReference type="Proteomes" id="UP000219439">
    <property type="component" value="Unassembled WGS sequence"/>
</dbReference>
<dbReference type="AlphaFoldDB" id="A0A285NDV0"/>
<accession>A0A285NDV0</accession>
<dbReference type="InterPro" id="IPR012863">
    <property type="entry name" value="DUF1636"/>
</dbReference>
<proteinExistence type="predicted"/>
<name>A0A285NDV0_9HYPH</name>
<dbReference type="OrthoDB" id="424426at2"/>
<organism evidence="1 2">
    <name type="scientific">Cohaesibacter gelatinilyticus</name>
    <dbReference type="NCBI Taxonomy" id="372072"/>
    <lineage>
        <taxon>Bacteria</taxon>
        <taxon>Pseudomonadati</taxon>
        <taxon>Pseudomonadota</taxon>
        <taxon>Alphaproteobacteria</taxon>
        <taxon>Hyphomicrobiales</taxon>
        <taxon>Cohaesibacteraceae</taxon>
    </lineage>
</organism>
<evidence type="ECO:0000313" key="2">
    <source>
        <dbReference type="Proteomes" id="UP000219439"/>
    </source>
</evidence>
<protein>
    <submittedName>
        <fullName evidence="1">Predicted metal-binding protein</fullName>
    </submittedName>
</protein>
<dbReference type="Pfam" id="PF07845">
    <property type="entry name" value="DUF1636"/>
    <property type="match status" value="1"/>
</dbReference>
<sequence length="147" mass="15808">MSKQTGSPSILQICVTCRTQEDLQAPVPDDGIEAKRSGQKLYERLLDQQDALNGDVEIHAVECMNGCQSACTASLQAAGKYSFLIGNLDDSTERVDDLLSFANAHAAAENGLPAWRERPVHVRKNTLARLHPVTRPSSGASSSNDAS</sequence>
<keyword evidence="2" id="KW-1185">Reference proteome</keyword>
<dbReference type="RefSeq" id="WP_097152257.1">
    <property type="nucleotide sequence ID" value="NZ_OBEL01000001.1"/>
</dbReference>
<gene>
    <name evidence="1" type="ORF">SAMN06265368_1004</name>
</gene>
<reference evidence="1 2" key="1">
    <citation type="submission" date="2017-09" db="EMBL/GenBank/DDBJ databases">
        <authorList>
            <person name="Ehlers B."/>
            <person name="Leendertz F.H."/>
        </authorList>
    </citation>
    <scope>NUCLEOTIDE SEQUENCE [LARGE SCALE GENOMIC DNA]</scope>
    <source>
        <strain evidence="1 2">DSM 18289</strain>
    </source>
</reference>